<dbReference type="SUPFAM" id="SSF55729">
    <property type="entry name" value="Acyl-CoA N-acyltransferases (Nat)"/>
    <property type="match status" value="1"/>
</dbReference>
<reference evidence="2 3" key="1">
    <citation type="journal article" date="2019" name="Int. J. Syst. Evol. Microbiol.">
        <title>The Global Catalogue of Microorganisms (GCM) 10K type strain sequencing project: providing services to taxonomists for standard genome sequencing and annotation.</title>
        <authorList>
            <consortium name="The Broad Institute Genomics Platform"/>
            <consortium name="The Broad Institute Genome Sequencing Center for Infectious Disease"/>
            <person name="Wu L."/>
            <person name="Ma J."/>
        </authorList>
    </citation>
    <scope>NUCLEOTIDE SEQUENCE [LARGE SCALE GENOMIC DNA]</scope>
    <source>
        <strain evidence="2 3">DSM 29988</strain>
    </source>
</reference>
<evidence type="ECO:0000313" key="3">
    <source>
        <dbReference type="Proteomes" id="UP001596481"/>
    </source>
</evidence>
<proteinExistence type="predicted"/>
<sequence length="137" mass="15069">MASTVTVRPATPDERARLDSLQRLLTHPSPELLDSWPTVGTVLVSVDDDETPVGYLLAIGDHLAELVVEPAYRREGRASALIEAYHARRPDAELSLFVHVENRVAQACYESLGFENAGRVTDAFAGEPGVRMVRSRE</sequence>
<dbReference type="InterPro" id="IPR000182">
    <property type="entry name" value="GNAT_dom"/>
</dbReference>
<accession>A0ABD5ZBC9</accession>
<dbReference type="CDD" id="cd04301">
    <property type="entry name" value="NAT_SF"/>
    <property type="match status" value="1"/>
</dbReference>
<keyword evidence="2" id="KW-0808">Transferase</keyword>
<dbReference type="Proteomes" id="UP001596481">
    <property type="component" value="Unassembled WGS sequence"/>
</dbReference>
<dbReference type="AlphaFoldDB" id="A0ABD5ZBC9"/>
<evidence type="ECO:0000259" key="1">
    <source>
        <dbReference type="PROSITE" id="PS51186"/>
    </source>
</evidence>
<feature type="domain" description="N-acetyltransferase" evidence="1">
    <location>
        <begin position="5"/>
        <end position="137"/>
    </location>
</feature>
<gene>
    <name evidence="2" type="ORF">ACFQJC_03260</name>
</gene>
<evidence type="ECO:0000313" key="2">
    <source>
        <dbReference type="EMBL" id="MFC7202518.1"/>
    </source>
</evidence>
<dbReference type="InterPro" id="IPR016181">
    <property type="entry name" value="Acyl_CoA_acyltransferase"/>
</dbReference>
<keyword evidence="3" id="KW-1185">Reference proteome</keyword>
<dbReference type="PROSITE" id="PS51186">
    <property type="entry name" value="GNAT"/>
    <property type="match status" value="1"/>
</dbReference>
<dbReference type="GO" id="GO:0016746">
    <property type="term" value="F:acyltransferase activity"/>
    <property type="evidence" value="ECO:0007669"/>
    <property type="project" value="UniProtKB-KW"/>
</dbReference>
<comment type="caution">
    <text evidence="2">The sequence shown here is derived from an EMBL/GenBank/DDBJ whole genome shotgun (WGS) entry which is preliminary data.</text>
</comment>
<dbReference type="RefSeq" id="WP_390221815.1">
    <property type="nucleotide sequence ID" value="NZ_JBHTAA010000001.1"/>
</dbReference>
<keyword evidence="2" id="KW-0012">Acyltransferase</keyword>
<dbReference type="Pfam" id="PF13673">
    <property type="entry name" value="Acetyltransf_10"/>
    <property type="match status" value="1"/>
</dbReference>
<organism evidence="2 3">
    <name type="scientific">Haloferax namakaokahaiae</name>
    <dbReference type="NCBI Taxonomy" id="1748331"/>
    <lineage>
        <taxon>Archaea</taxon>
        <taxon>Methanobacteriati</taxon>
        <taxon>Methanobacteriota</taxon>
        <taxon>Stenosarchaea group</taxon>
        <taxon>Halobacteria</taxon>
        <taxon>Halobacteriales</taxon>
        <taxon>Haloferacaceae</taxon>
        <taxon>Haloferax</taxon>
    </lineage>
</organism>
<dbReference type="EC" id="2.3.1.-" evidence="2"/>
<name>A0ABD5ZBC9_9EURY</name>
<dbReference type="EMBL" id="JBHTAA010000001">
    <property type="protein sequence ID" value="MFC7202518.1"/>
    <property type="molecule type" value="Genomic_DNA"/>
</dbReference>
<dbReference type="Gene3D" id="3.40.630.30">
    <property type="match status" value="1"/>
</dbReference>
<protein>
    <submittedName>
        <fullName evidence="2">GNAT family N-acetyltransferase</fullName>
        <ecNumber evidence="2">2.3.1.-</ecNumber>
    </submittedName>
</protein>